<dbReference type="Gene3D" id="3.30.300.30">
    <property type="match status" value="1"/>
</dbReference>
<proteinExistence type="inferred from homology"/>
<feature type="domain" description="AMP-binding enzyme C-terminal" evidence="7">
    <location>
        <begin position="394"/>
        <end position="457"/>
    </location>
</feature>
<feature type="domain" description="AMP-dependent synthetase/ligase" evidence="6">
    <location>
        <begin position="25"/>
        <end position="345"/>
    </location>
</feature>
<dbReference type="Gene3D" id="3.40.50.12780">
    <property type="entry name" value="N-terminal domain of ligase-like"/>
    <property type="match status" value="1"/>
</dbReference>
<keyword evidence="9" id="KW-1185">Reference proteome</keyword>
<keyword evidence="4" id="KW-0547">Nucleotide-binding</keyword>
<sequence>MLKSHFNCFRKKVLMTDWTGCPLYQHALSRPDETAILADGYAISWLQLYQNVCGIALQVEQQVLPETPIAVVSENSLKMLLLSLASLHCGRIFFPINPAFPDQKIIDLCQKMGVKQLWSAETSRLDSFSGDKVNIDFEVRAEIESENEVAPQVSIDAPASLILTSGSSGSPKAVLHSIGHHLASAMGSRKVLPLKQQDHWLASLPLFHIGGYALVARCIVASATIVLDSFKTPLPELLARYPINYLSLVNTQLFRLLQQQPKLPERQMRVLLGGGPVSDDLLDQLKNYPQIEAFTSYGLTEMASQVCSGRAKAGLSGQLLPGRQMRLADDGEILLKGDTLFAGYWSKGQLDPACDEQGWFHTNDLGQLENGWLKVLGRKDQMLISGGENIQPQKIEQCLLSLSGVVQAVVVGVSHQQWGQRPVAFIQWADQEKQLSQADLIIQLKPQLANFMLPDVFLPWPEQMTGMKPDRKALAVIAESLQASNCKQQQS</sequence>
<dbReference type="PROSITE" id="PS00455">
    <property type="entry name" value="AMP_BINDING"/>
    <property type="match status" value="1"/>
</dbReference>
<dbReference type="GO" id="GO:0009234">
    <property type="term" value="P:menaquinone biosynthetic process"/>
    <property type="evidence" value="ECO:0007669"/>
    <property type="project" value="UniProtKB-KW"/>
</dbReference>
<dbReference type="PANTHER" id="PTHR43201">
    <property type="entry name" value="ACYL-COA SYNTHETASE"/>
    <property type="match status" value="1"/>
</dbReference>
<keyword evidence="5" id="KW-0067">ATP-binding</keyword>
<dbReference type="GO" id="GO:0005524">
    <property type="term" value="F:ATP binding"/>
    <property type="evidence" value="ECO:0007669"/>
    <property type="project" value="UniProtKB-KW"/>
</dbReference>
<dbReference type="GO" id="GO:0008756">
    <property type="term" value="F:o-succinylbenzoate-CoA ligase activity"/>
    <property type="evidence" value="ECO:0007669"/>
    <property type="project" value="InterPro"/>
</dbReference>
<dbReference type="InterPro" id="IPR010192">
    <property type="entry name" value="MenE"/>
</dbReference>
<evidence type="ECO:0000313" key="9">
    <source>
        <dbReference type="Proteomes" id="UP000244906"/>
    </source>
</evidence>
<evidence type="ECO:0000256" key="1">
    <source>
        <dbReference type="ARBA" id="ARBA00006432"/>
    </source>
</evidence>
<dbReference type="Pfam" id="PF00501">
    <property type="entry name" value="AMP-binding"/>
    <property type="match status" value="1"/>
</dbReference>
<reference evidence="8 9" key="1">
    <citation type="submission" date="2018-04" db="EMBL/GenBank/DDBJ databases">
        <title>Thalassorhabdus spongiae gen. nov., sp. nov., isolated from a marine sponge in South-West Iceland.</title>
        <authorList>
            <person name="Knobloch S."/>
            <person name="Daussin A."/>
            <person name="Johannsson R."/>
            <person name="Marteinsson V.T."/>
        </authorList>
    </citation>
    <scope>NUCLEOTIDE SEQUENCE [LARGE SCALE GENOMIC DNA]</scope>
    <source>
        <strain evidence="8 9">Hp12</strain>
    </source>
</reference>
<keyword evidence="2" id="KW-0474">Menaquinone biosynthesis</keyword>
<dbReference type="InterPro" id="IPR042099">
    <property type="entry name" value="ANL_N_sf"/>
</dbReference>
<name>A0A2V1GW61_9GAMM</name>
<comment type="caution">
    <text evidence="8">The sequence shown here is derived from an EMBL/GenBank/DDBJ whole genome shotgun (WGS) entry which is preliminary data.</text>
</comment>
<dbReference type="SUPFAM" id="SSF56801">
    <property type="entry name" value="Acetyl-CoA synthetase-like"/>
    <property type="match status" value="1"/>
</dbReference>
<evidence type="ECO:0000313" key="8">
    <source>
        <dbReference type="EMBL" id="PVZ68188.1"/>
    </source>
</evidence>
<dbReference type="Proteomes" id="UP000244906">
    <property type="component" value="Unassembled WGS sequence"/>
</dbReference>
<dbReference type="NCBIfam" id="TIGR01923">
    <property type="entry name" value="menE"/>
    <property type="match status" value="1"/>
</dbReference>
<dbReference type="PANTHER" id="PTHR43201:SF5">
    <property type="entry name" value="MEDIUM-CHAIN ACYL-COA LIGASE ACSF2, MITOCHONDRIAL"/>
    <property type="match status" value="1"/>
</dbReference>
<evidence type="ECO:0000259" key="7">
    <source>
        <dbReference type="Pfam" id="PF13193"/>
    </source>
</evidence>
<dbReference type="AlphaFoldDB" id="A0A2V1GW61"/>
<organism evidence="8 9">
    <name type="scientific">Pelagibaculum spongiae</name>
    <dbReference type="NCBI Taxonomy" id="2080658"/>
    <lineage>
        <taxon>Bacteria</taxon>
        <taxon>Pseudomonadati</taxon>
        <taxon>Pseudomonadota</taxon>
        <taxon>Gammaproteobacteria</taxon>
        <taxon>Oceanospirillales</taxon>
        <taxon>Pelagibaculum</taxon>
    </lineage>
</organism>
<dbReference type="InterPro" id="IPR025110">
    <property type="entry name" value="AMP-bd_C"/>
</dbReference>
<dbReference type="CDD" id="cd17630">
    <property type="entry name" value="OSB_MenE-like"/>
    <property type="match status" value="1"/>
</dbReference>
<accession>A0A2V1GW61</accession>
<dbReference type="InterPro" id="IPR045851">
    <property type="entry name" value="AMP-bd_C_sf"/>
</dbReference>
<evidence type="ECO:0000256" key="3">
    <source>
        <dbReference type="ARBA" id="ARBA00022598"/>
    </source>
</evidence>
<keyword evidence="3 8" id="KW-0436">Ligase</keyword>
<dbReference type="InterPro" id="IPR000873">
    <property type="entry name" value="AMP-dep_synth/lig_dom"/>
</dbReference>
<evidence type="ECO:0000256" key="4">
    <source>
        <dbReference type="ARBA" id="ARBA00022741"/>
    </source>
</evidence>
<dbReference type="InterPro" id="IPR020845">
    <property type="entry name" value="AMP-binding_CS"/>
</dbReference>
<comment type="similarity">
    <text evidence="1">Belongs to the ATP-dependent AMP-binding enzyme family.</text>
</comment>
<dbReference type="EMBL" id="QDDL01000005">
    <property type="protein sequence ID" value="PVZ68188.1"/>
    <property type="molecule type" value="Genomic_DNA"/>
</dbReference>
<dbReference type="Pfam" id="PF13193">
    <property type="entry name" value="AMP-binding_C"/>
    <property type="match status" value="1"/>
</dbReference>
<evidence type="ECO:0000256" key="5">
    <source>
        <dbReference type="ARBA" id="ARBA00022840"/>
    </source>
</evidence>
<evidence type="ECO:0000256" key="2">
    <source>
        <dbReference type="ARBA" id="ARBA00022428"/>
    </source>
</evidence>
<evidence type="ECO:0000259" key="6">
    <source>
        <dbReference type="Pfam" id="PF00501"/>
    </source>
</evidence>
<protein>
    <submittedName>
        <fullName evidence="8">O-succinylbenzoate--CoA ligase</fullName>
    </submittedName>
</protein>
<dbReference type="GO" id="GO:0006631">
    <property type="term" value="P:fatty acid metabolic process"/>
    <property type="evidence" value="ECO:0007669"/>
    <property type="project" value="TreeGrafter"/>
</dbReference>
<gene>
    <name evidence="8" type="primary">menE</name>
    <name evidence="8" type="ORF">DC094_12880</name>
</gene>
<dbReference type="GO" id="GO:0031956">
    <property type="term" value="F:medium-chain fatty acid-CoA ligase activity"/>
    <property type="evidence" value="ECO:0007669"/>
    <property type="project" value="TreeGrafter"/>
</dbReference>